<evidence type="ECO:0000313" key="8">
    <source>
        <dbReference type="EMBL" id="ORA65052.1"/>
    </source>
</evidence>
<evidence type="ECO:0000256" key="4">
    <source>
        <dbReference type="ARBA" id="ARBA00022692"/>
    </source>
</evidence>
<dbReference type="Proteomes" id="UP000192801">
    <property type="component" value="Unassembled WGS sequence"/>
</dbReference>
<dbReference type="InterPro" id="IPR020846">
    <property type="entry name" value="MFS_dom"/>
</dbReference>
<dbReference type="SUPFAM" id="SSF103473">
    <property type="entry name" value="MFS general substrate transporter"/>
    <property type="match status" value="1"/>
</dbReference>
<dbReference type="GO" id="GO:0005886">
    <property type="term" value="C:plasma membrane"/>
    <property type="evidence" value="ECO:0007669"/>
    <property type="project" value="UniProtKB-SubCell"/>
</dbReference>
<dbReference type="OrthoDB" id="3453194at2"/>
<keyword evidence="5" id="KW-1133">Transmembrane helix</keyword>
<comment type="caution">
    <text evidence="8">The sequence shown here is derived from an EMBL/GenBank/DDBJ whole genome shotgun (WGS) entry which is preliminary data.</text>
</comment>
<keyword evidence="2" id="KW-0813">Transport</keyword>
<dbReference type="EMBL" id="MVHS01000067">
    <property type="protein sequence ID" value="ORA65052.1"/>
    <property type="molecule type" value="Genomic_DNA"/>
</dbReference>
<dbReference type="RefSeq" id="WP_110810955.1">
    <property type="nucleotide sequence ID" value="NZ_AP022618.1"/>
</dbReference>
<dbReference type="InterPro" id="IPR036259">
    <property type="entry name" value="MFS_trans_sf"/>
</dbReference>
<dbReference type="Pfam" id="PF07690">
    <property type="entry name" value="MFS_1"/>
    <property type="match status" value="1"/>
</dbReference>
<evidence type="ECO:0000256" key="2">
    <source>
        <dbReference type="ARBA" id="ARBA00022448"/>
    </source>
</evidence>
<evidence type="ECO:0000256" key="7">
    <source>
        <dbReference type="ARBA" id="ARBA00044273"/>
    </source>
</evidence>
<dbReference type="STRING" id="444597.BST26_19130"/>
<dbReference type="PANTHER" id="PTHR23501:SF191">
    <property type="entry name" value="VACUOLAR BASIC AMINO ACID TRANSPORTER 4"/>
    <property type="match status" value="1"/>
</dbReference>
<gene>
    <name evidence="8" type="ORF">BST26_19130</name>
</gene>
<proteinExistence type="predicted"/>
<dbReference type="PANTHER" id="PTHR23501">
    <property type="entry name" value="MAJOR FACILITATOR SUPERFAMILY"/>
    <property type="match status" value="1"/>
</dbReference>
<keyword evidence="9" id="KW-1185">Reference proteome</keyword>
<sequence>MRSGSSRYVAIGAGGLAVLLGAIDTYVVVTIMEDIMRDVGIGVNQIQRVTPIITGYLLFYVAAMPLLGRTSDRFGRKTVLQLGLVFFAIGSVITAASASLGKALAGDLDYLDLEMFGRVLPIGTTLSDMSGILTPLNILIFGRVVQGAASGALLPVTLALAADLWPARDRTKILGGIGAAQELGSVLGPLWGIAVVAMLHTWKDVFWINVPLTLLAMALIHISLPGHDRATTKTEKVDVVGGLLLAVALGLAVLGLYNPNPDGKQILPDWGVPMVIGAAVAAVLFLLWEWQAKTRLIDPRNMRVLPFLAAMAASACTGAALMVTLVNVELFGRGVAGLSQSDAALALMWFLVALPIGAVVGGFLAERFGDRMVVIPGMLIASFGYLLISHWDVDVMTEHHQLGPIALPKFDTDLIIAGVGLGLVIAPLTSAALRVVPKAQHGIASSLVVVARMVGMLVGVAALSAWGLYRFHQIMSAANPSLAEIGAVSRRAFAQQYGEIFGATAVICLMGAALGALIAGRNVNVDGDEDDDAPENGDAAVEVSATPESN</sequence>
<name>A0A1X0CYQ5_9MYCO</name>
<organism evidence="8 9">
    <name type="scientific">Mycolicibacterium insubricum</name>
    <dbReference type="NCBI Taxonomy" id="444597"/>
    <lineage>
        <taxon>Bacteria</taxon>
        <taxon>Bacillati</taxon>
        <taxon>Actinomycetota</taxon>
        <taxon>Actinomycetes</taxon>
        <taxon>Mycobacteriales</taxon>
        <taxon>Mycobacteriaceae</taxon>
        <taxon>Mycolicibacterium</taxon>
    </lineage>
</organism>
<dbReference type="InterPro" id="IPR011701">
    <property type="entry name" value="MFS"/>
</dbReference>
<accession>A0A1X0CYQ5</accession>
<keyword evidence="3" id="KW-1003">Cell membrane</keyword>
<dbReference type="Gene3D" id="1.20.1250.20">
    <property type="entry name" value="MFS general substrate transporter like domains"/>
    <property type="match status" value="1"/>
</dbReference>
<dbReference type="PROSITE" id="PS50850">
    <property type="entry name" value="MFS"/>
    <property type="match status" value="1"/>
</dbReference>
<evidence type="ECO:0000256" key="3">
    <source>
        <dbReference type="ARBA" id="ARBA00022519"/>
    </source>
</evidence>
<evidence type="ECO:0000256" key="6">
    <source>
        <dbReference type="ARBA" id="ARBA00023136"/>
    </source>
</evidence>
<evidence type="ECO:0000256" key="5">
    <source>
        <dbReference type="ARBA" id="ARBA00022989"/>
    </source>
</evidence>
<dbReference type="PROSITE" id="PS00216">
    <property type="entry name" value="SUGAR_TRANSPORT_1"/>
    <property type="match status" value="1"/>
</dbReference>
<keyword evidence="6" id="KW-0472">Membrane</keyword>
<evidence type="ECO:0000313" key="9">
    <source>
        <dbReference type="Proteomes" id="UP000192801"/>
    </source>
</evidence>
<protein>
    <recommendedName>
        <fullName evidence="7">MFS-type drug efflux transporter P55</fullName>
    </recommendedName>
</protein>
<dbReference type="GO" id="GO:0022857">
    <property type="term" value="F:transmembrane transporter activity"/>
    <property type="evidence" value="ECO:0007669"/>
    <property type="project" value="InterPro"/>
</dbReference>
<dbReference type="InterPro" id="IPR005829">
    <property type="entry name" value="Sugar_transporter_CS"/>
</dbReference>
<dbReference type="CDD" id="cd17321">
    <property type="entry name" value="MFS_MMR_MDR_like"/>
    <property type="match status" value="1"/>
</dbReference>
<dbReference type="AlphaFoldDB" id="A0A1X0CYQ5"/>
<dbReference type="Gene3D" id="1.20.1720.10">
    <property type="entry name" value="Multidrug resistance protein D"/>
    <property type="match status" value="1"/>
</dbReference>
<keyword evidence="3" id="KW-0997">Cell inner membrane</keyword>
<evidence type="ECO:0000256" key="1">
    <source>
        <dbReference type="ARBA" id="ARBA00004429"/>
    </source>
</evidence>
<reference evidence="8 9" key="1">
    <citation type="submission" date="2016-12" db="EMBL/GenBank/DDBJ databases">
        <title>The new phylogeny of genus Mycobacterium.</title>
        <authorList>
            <person name="Tortoli E."/>
            <person name="Trovato A."/>
            <person name="Cirillo D.M."/>
        </authorList>
    </citation>
    <scope>NUCLEOTIDE SEQUENCE [LARGE SCALE GENOMIC DNA]</scope>
    <source>
        <strain evidence="8 9">DSM 45130</strain>
    </source>
</reference>
<comment type="subcellular location">
    <subcellularLocation>
        <location evidence="1">Cell inner membrane</location>
        <topology evidence="1">Multi-pass membrane protein</topology>
    </subcellularLocation>
</comment>
<keyword evidence="4" id="KW-0812">Transmembrane</keyword>